<proteinExistence type="predicted"/>
<gene>
    <name evidence="1" type="ORF">EZS27_016694</name>
</gene>
<dbReference type="EMBL" id="SNRY01000935">
    <property type="protein sequence ID" value="KAA6335031.1"/>
    <property type="molecule type" value="Genomic_DNA"/>
</dbReference>
<organism evidence="1">
    <name type="scientific">termite gut metagenome</name>
    <dbReference type="NCBI Taxonomy" id="433724"/>
    <lineage>
        <taxon>unclassified sequences</taxon>
        <taxon>metagenomes</taxon>
        <taxon>organismal metagenomes</taxon>
    </lineage>
</organism>
<comment type="caution">
    <text evidence="1">The sequence shown here is derived from an EMBL/GenBank/DDBJ whole genome shotgun (WGS) entry which is preliminary data.</text>
</comment>
<protein>
    <submittedName>
        <fullName evidence="1">Uncharacterized protein</fullName>
    </submittedName>
</protein>
<name>A0A5J4RQ40_9ZZZZ</name>
<dbReference type="AlphaFoldDB" id="A0A5J4RQ40"/>
<accession>A0A5J4RQ40</accession>
<reference evidence="1" key="1">
    <citation type="submission" date="2019-03" db="EMBL/GenBank/DDBJ databases">
        <title>Single cell metagenomics reveals metabolic interactions within the superorganism composed of flagellate Streblomastix strix and complex community of Bacteroidetes bacteria on its surface.</title>
        <authorList>
            <person name="Treitli S.C."/>
            <person name="Kolisko M."/>
            <person name="Husnik F."/>
            <person name="Keeling P."/>
            <person name="Hampl V."/>
        </authorList>
    </citation>
    <scope>NUCLEOTIDE SEQUENCE</scope>
    <source>
        <strain evidence="1">STM</strain>
    </source>
</reference>
<sequence length="50" mass="5859">MRKRIITKERVCSVGNREKENVPCSNLQSKERKTNLIWERIKAECKKAGV</sequence>
<evidence type="ECO:0000313" key="1">
    <source>
        <dbReference type="EMBL" id="KAA6335031.1"/>
    </source>
</evidence>